<dbReference type="PANTHER" id="PTHR43464:SF19">
    <property type="entry name" value="UBIQUINONE BIOSYNTHESIS O-METHYLTRANSFERASE, MITOCHONDRIAL"/>
    <property type="match status" value="1"/>
</dbReference>
<keyword evidence="2" id="KW-0808">Transferase</keyword>
<comment type="caution">
    <text evidence="6">The sequence shown here is derived from an EMBL/GenBank/DDBJ whole genome shotgun (WGS) entry which is preliminary data.</text>
</comment>
<evidence type="ECO:0000259" key="5">
    <source>
        <dbReference type="Pfam" id="PF08241"/>
    </source>
</evidence>
<proteinExistence type="predicted"/>
<keyword evidence="7" id="KW-1185">Reference proteome</keyword>
<feature type="domain" description="Methyltransferase type 11" evidence="5">
    <location>
        <begin position="47"/>
        <end position="140"/>
    </location>
</feature>
<dbReference type="Pfam" id="PF08241">
    <property type="entry name" value="Methyltransf_11"/>
    <property type="match status" value="1"/>
</dbReference>
<keyword evidence="1 6" id="KW-0489">Methyltransferase</keyword>
<dbReference type="GO" id="GO:0032259">
    <property type="term" value="P:methylation"/>
    <property type="evidence" value="ECO:0007669"/>
    <property type="project" value="UniProtKB-KW"/>
</dbReference>
<protein>
    <submittedName>
        <fullName evidence="6">Class I SAM-dependent methyltransferase</fullName>
    </submittedName>
</protein>
<evidence type="ECO:0000256" key="1">
    <source>
        <dbReference type="ARBA" id="ARBA00022603"/>
    </source>
</evidence>
<evidence type="ECO:0000313" key="6">
    <source>
        <dbReference type="EMBL" id="MDA0140003.1"/>
    </source>
</evidence>
<dbReference type="GO" id="GO:0008168">
    <property type="term" value="F:methyltransferase activity"/>
    <property type="evidence" value="ECO:0007669"/>
    <property type="project" value="UniProtKB-KW"/>
</dbReference>
<dbReference type="EMBL" id="JAPCID010000032">
    <property type="protein sequence ID" value="MDA0140003.1"/>
    <property type="molecule type" value="Genomic_DNA"/>
</dbReference>
<evidence type="ECO:0000256" key="4">
    <source>
        <dbReference type="SAM" id="Coils"/>
    </source>
</evidence>
<sequence length="349" mass="37901">MTVDLADFVNGTPGRFVPAQMRGELVEVQHLARYAWATALAPGRRVLDAGCGLGYGAAMLADAGAESVTAVDVAAEIVDVARDQAGDHVTFEVADLRSLPFGDAAFDLVVCFEVIEHIEEQETALDELRRVLAPGGVLVVSSPNPDVNVPGNPHHVRELTPGDLESLLGARWNAVQILQQYDFEASVVLTADAVADGARVAPAEVRKLAAGNAGRQPYSIAIAGDSVPEVGNLVMLTSSFEVRDWVERFDAQQSMLQEQADFLAATQRKQLDIDDLRKRLVEAETALAEVPTLHQRVRTAESALHDLAGRLEEEAARAERAQRVVHDLQTSISWRLTQPLRRAKRLLGR</sequence>
<dbReference type="Gene3D" id="3.40.50.150">
    <property type="entry name" value="Vaccinia Virus protein VP39"/>
    <property type="match status" value="1"/>
</dbReference>
<reference evidence="6" key="1">
    <citation type="submission" date="2022-10" db="EMBL/GenBank/DDBJ databases">
        <title>The WGS of Solirubrobacter sp. CPCC 204708.</title>
        <authorList>
            <person name="Jiang Z."/>
        </authorList>
    </citation>
    <scope>NUCLEOTIDE SEQUENCE</scope>
    <source>
        <strain evidence="6">CPCC 204708</strain>
    </source>
</reference>
<gene>
    <name evidence="6" type="ORF">OJ962_21040</name>
</gene>
<dbReference type="CDD" id="cd02440">
    <property type="entry name" value="AdoMet_MTases"/>
    <property type="match status" value="1"/>
</dbReference>
<evidence type="ECO:0000256" key="3">
    <source>
        <dbReference type="ARBA" id="ARBA00022691"/>
    </source>
</evidence>
<dbReference type="InterPro" id="IPR029063">
    <property type="entry name" value="SAM-dependent_MTases_sf"/>
</dbReference>
<dbReference type="Proteomes" id="UP001147700">
    <property type="component" value="Unassembled WGS sequence"/>
</dbReference>
<dbReference type="InterPro" id="IPR013216">
    <property type="entry name" value="Methyltransf_11"/>
</dbReference>
<evidence type="ECO:0000256" key="2">
    <source>
        <dbReference type="ARBA" id="ARBA00022679"/>
    </source>
</evidence>
<dbReference type="PANTHER" id="PTHR43464">
    <property type="entry name" value="METHYLTRANSFERASE"/>
    <property type="match status" value="1"/>
</dbReference>
<feature type="coiled-coil region" evidence="4">
    <location>
        <begin position="266"/>
        <end position="331"/>
    </location>
</feature>
<name>A0ABT4RN57_9ACTN</name>
<accession>A0ABT4RN57</accession>
<keyword evidence="4" id="KW-0175">Coiled coil</keyword>
<keyword evidence="3" id="KW-0949">S-adenosyl-L-methionine</keyword>
<evidence type="ECO:0000313" key="7">
    <source>
        <dbReference type="Proteomes" id="UP001147700"/>
    </source>
</evidence>
<organism evidence="6 7">
    <name type="scientific">Solirubrobacter deserti</name>
    <dbReference type="NCBI Taxonomy" id="2282478"/>
    <lineage>
        <taxon>Bacteria</taxon>
        <taxon>Bacillati</taxon>
        <taxon>Actinomycetota</taxon>
        <taxon>Thermoleophilia</taxon>
        <taxon>Solirubrobacterales</taxon>
        <taxon>Solirubrobacteraceae</taxon>
        <taxon>Solirubrobacter</taxon>
    </lineage>
</organism>
<dbReference type="SUPFAM" id="SSF53335">
    <property type="entry name" value="S-adenosyl-L-methionine-dependent methyltransferases"/>
    <property type="match status" value="1"/>
</dbReference>
<dbReference type="RefSeq" id="WP_202955010.1">
    <property type="nucleotide sequence ID" value="NZ_JAPCID010000032.1"/>
</dbReference>